<feature type="chain" id="PRO_5036721404" description="Ice-binding protein C-terminal domain-containing protein" evidence="1">
    <location>
        <begin position="21"/>
        <end position="219"/>
    </location>
</feature>
<dbReference type="RefSeq" id="WP_229819323.1">
    <property type="nucleotide sequence ID" value="NZ_BNCI01000002.1"/>
</dbReference>
<dbReference type="AlphaFoldDB" id="A0A919AU45"/>
<reference evidence="3" key="2">
    <citation type="submission" date="2020-09" db="EMBL/GenBank/DDBJ databases">
        <authorList>
            <person name="Sun Q."/>
            <person name="Kim S."/>
        </authorList>
    </citation>
    <scope>NUCLEOTIDE SEQUENCE</scope>
    <source>
        <strain evidence="3">KCTC 42590</strain>
    </source>
</reference>
<dbReference type="InterPro" id="IPR013424">
    <property type="entry name" value="Ice-binding_C"/>
</dbReference>
<dbReference type="Proteomes" id="UP000630923">
    <property type="component" value="Unassembled WGS sequence"/>
</dbReference>
<reference evidence="3" key="1">
    <citation type="journal article" date="2014" name="Int. J. Syst. Evol. Microbiol.">
        <title>Complete genome sequence of Corynebacterium casei LMG S-19264T (=DSM 44701T), isolated from a smear-ripened cheese.</title>
        <authorList>
            <consortium name="US DOE Joint Genome Institute (JGI-PGF)"/>
            <person name="Walter F."/>
            <person name="Albersmeier A."/>
            <person name="Kalinowski J."/>
            <person name="Ruckert C."/>
        </authorList>
    </citation>
    <scope>NUCLEOTIDE SEQUENCE</scope>
    <source>
        <strain evidence="3">KCTC 42590</strain>
    </source>
</reference>
<feature type="signal peptide" evidence="1">
    <location>
        <begin position="1"/>
        <end position="20"/>
    </location>
</feature>
<name>A0A919AU45_9PROT</name>
<proteinExistence type="predicted"/>
<dbReference type="Pfam" id="PF07589">
    <property type="entry name" value="PEP-CTERM"/>
    <property type="match status" value="1"/>
</dbReference>
<comment type="caution">
    <text evidence="3">The sequence shown here is derived from an EMBL/GenBank/DDBJ whole genome shotgun (WGS) entry which is preliminary data.</text>
</comment>
<dbReference type="EMBL" id="BNCI01000002">
    <property type="protein sequence ID" value="GHF25679.1"/>
    <property type="molecule type" value="Genomic_DNA"/>
</dbReference>
<sequence>MFKKLTAMVIVGMMSTAAQASTTFDFTSDAGDCQYACDGINYSLDGIGLSLMGAVWDGSTMNTTSSNYVDLGFFGGFWYDYDVTVSEFDAGLGVSSEILDDPQVDGRGGQDDYVVFHFDQIVNIEQVMFSLFGDNDDARIYSYSGGSWNNLGTYSDNPLNTNVTTTTFAVGAPHSNDEFKIRSLSVSAVPEPATWLMLILGFGMAGAATQRRRRVMALS</sequence>
<organism evidence="3 4">
    <name type="scientific">Kordiimonas sediminis</name>
    <dbReference type="NCBI Taxonomy" id="1735581"/>
    <lineage>
        <taxon>Bacteria</taxon>
        <taxon>Pseudomonadati</taxon>
        <taxon>Pseudomonadota</taxon>
        <taxon>Alphaproteobacteria</taxon>
        <taxon>Kordiimonadales</taxon>
        <taxon>Kordiimonadaceae</taxon>
        <taxon>Kordiimonas</taxon>
    </lineage>
</organism>
<dbReference type="NCBIfam" id="TIGR02595">
    <property type="entry name" value="PEP_CTERM"/>
    <property type="match status" value="1"/>
</dbReference>
<gene>
    <name evidence="3" type="ORF">GCM10017044_20620</name>
</gene>
<evidence type="ECO:0000256" key="1">
    <source>
        <dbReference type="SAM" id="SignalP"/>
    </source>
</evidence>
<dbReference type="NCBIfam" id="NF035944">
    <property type="entry name" value="PEPxxWA-CTERM"/>
    <property type="match status" value="1"/>
</dbReference>
<protein>
    <recommendedName>
        <fullName evidence="2">Ice-binding protein C-terminal domain-containing protein</fullName>
    </recommendedName>
</protein>
<evidence type="ECO:0000313" key="4">
    <source>
        <dbReference type="Proteomes" id="UP000630923"/>
    </source>
</evidence>
<evidence type="ECO:0000259" key="2">
    <source>
        <dbReference type="Pfam" id="PF07589"/>
    </source>
</evidence>
<accession>A0A919AU45</accession>
<feature type="domain" description="Ice-binding protein C-terminal" evidence="2">
    <location>
        <begin position="188"/>
        <end position="212"/>
    </location>
</feature>
<evidence type="ECO:0000313" key="3">
    <source>
        <dbReference type="EMBL" id="GHF25679.1"/>
    </source>
</evidence>
<keyword evidence="4" id="KW-1185">Reference proteome</keyword>
<keyword evidence="1" id="KW-0732">Signal</keyword>